<name>A0A518AHB6_9BACT</name>
<dbReference type="AlphaFoldDB" id="A0A518AHB6"/>
<dbReference type="RefSeq" id="WP_231943721.1">
    <property type="nucleotide sequence ID" value="NZ_CP036278.1"/>
</dbReference>
<dbReference type="PANTHER" id="PTHR38471">
    <property type="entry name" value="FOUR HELIX BUNDLE PROTEIN"/>
    <property type="match status" value="1"/>
</dbReference>
<evidence type="ECO:0008006" key="3">
    <source>
        <dbReference type="Google" id="ProtNLM"/>
    </source>
</evidence>
<evidence type="ECO:0000313" key="2">
    <source>
        <dbReference type="Proteomes" id="UP000315750"/>
    </source>
</evidence>
<dbReference type="KEGG" id="amuc:Pan181_02970"/>
<accession>A0A518AHB6</accession>
<sequence length="139" mass="15655">MISDLRKRGDKMNQSDLKDRTKSFALRIIRLSAALPKSREADILGRQLLRSGTSIGANYREALRASSKRHFISTLEICLREGDETIYWLELLADSEIFTQKKLSNLIDECNQLVAILTATVKSAKSNNTKSPANRQTKS</sequence>
<dbReference type="EMBL" id="CP036278">
    <property type="protein sequence ID" value="QDU54117.1"/>
    <property type="molecule type" value="Genomic_DNA"/>
</dbReference>
<dbReference type="SUPFAM" id="SSF158446">
    <property type="entry name" value="IVS-encoded protein-like"/>
    <property type="match status" value="1"/>
</dbReference>
<gene>
    <name evidence="1" type="ORF">Pan181_02970</name>
</gene>
<dbReference type="PIRSF" id="PIRSF035652">
    <property type="entry name" value="CHP02436"/>
    <property type="match status" value="1"/>
</dbReference>
<proteinExistence type="predicted"/>
<reference evidence="1 2" key="1">
    <citation type="submission" date="2019-02" db="EMBL/GenBank/DDBJ databases">
        <title>Deep-cultivation of Planctomycetes and their phenomic and genomic characterization uncovers novel biology.</title>
        <authorList>
            <person name="Wiegand S."/>
            <person name="Jogler M."/>
            <person name="Boedeker C."/>
            <person name="Pinto D."/>
            <person name="Vollmers J."/>
            <person name="Rivas-Marin E."/>
            <person name="Kohn T."/>
            <person name="Peeters S.H."/>
            <person name="Heuer A."/>
            <person name="Rast P."/>
            <person name="Oberbeckmann S."/>
            <person name="Bunk B."/>
            <person name="Jeske O."/>
            <person name="Meyerdierks A."/>
            <person name="Storesund J.E."/>
            <person name="Kallscheuer N."/>
            <person name="Luecker S."/>
            <person name="Lage O.M."/>
            <person name="Pohl T."/>
            <person name="Merkel B.J."/>
            <person name="Hornburger P."/>
            <person name="Mueller R.-W."/>
            <person name="Bruemmer F."/>
            <person name="Labrenz M."/>
            <person name="Spormann A.M."/>
            <person name="Op den Camp H."/>
            <person name="Overmann J."/>
            <person name="Amann R."/>
            <person name="Jetten M.S.M."/>
            <person name="Mascher T."/>
            <person name="Medema M.H."/>
            <person name="Devos D.P."/>
            <person name="Kaster A.-K."/>
            <person name="Ovreas L."/>
            <person name="Rohde M."/>
            <person name="Galperin M.Y."/>
            <person name="Jogler C."/>
        </authorList>
    </citation>
    <scope>NUCLEOTIDE SEQUENCE [LARGE SCALE GENOMIC DNA]</scope>
    <source>
        <strain evidence="1 2">Pan181</strain>
    </source>
</reference>
<protein>
    <recommendedName>
        <fullName evidence="3">Four helix bundle protein</fullName>
    </recommendedName>
</protein>
<dbReference type="Proteomes" id="UP000315750">
    <property type="component" value="Chromosome"/>
</dbReference>
<dbReference type="PANTHER" id="PTHR38471:SF2">
    <property type="entry name" value="FOUR HELIX BUNDLE PROTEIN"/>
    <property type="match status" value="1"/>
</dbReference>
<evidence type="ECO:0000313" key="1">
    <source>
        <dbReference type="EMBL" id="QDU54117.1"/>
    </source>
</evidence>
<dbReference type="NCBIfam" id="TIGR02436">
    <property type="entry name" value="four helix bundle protein"/>
    <property type="match status" value="1"/>
</dbReference>
<dbReference type="InterPro" id="IPR012657">
    <property type="entry name" value="23S_rRNA-intervening_sequence"/>
</dbReference>
<dbReference type="InterPro" id="IPR036583">
    <property type="entry name" value="23S_rRNA_IVS_sf"/>
</dbReference>
<organism evidence="1 2">
    <name type="scientific">Aeoliella mucimassa</name>
    <dbReference type="NCBI Taxonomy" id="2527972"/>
    <lineage>
        <taxon>Bacteria</taxon>
        <taxon>Pseudomonadati</taxon>
        <taxon>Planctomycetota</taxon>
        <taxon>Planctomycetia</taxon>
        <taxon>Pirellulales</taxon>
        <taxon>Lacipirellulaceae</taxon>
        <taxon>Aeoliella</taxon>
    </lineage>
</organism>
<keyword evidence="2" id="KW-1185">Reference proteome</keyword>
<dbReference type="Gene3D" id="1.20.1440.60">
    <property type="entry name" value="23S rRNA-intervening sequence"/>
    <property type="match status" value="1"/>
</dbReference>
<dbReference type="Pfam" id="PF05635">
    <property type="entry name" value="23S_rRNA_IVP"/>
    <property type="match status" value="1"/>
</dbReference>